<reference evidence="3" key="1">
    <citation type="journal article" date="2015" name="Nature">
        <title>Complex archaea that bridge the gap between prokaryotes and eukaryotes.</title>
        <authorList>
            <person name="Spang A."/>
            <person name="Saw J.H."/>
            <person name="Jorgensen S.L."/>
            <person name="Zaremba-Niedzwiedzka K."/>
            <person name="Martijn J."/>
            <person name="Lind A.E."/>
            <person name="van Eijk R."/>
            <person name="Schleper C."/>
            <person name="Guy L."/>
            <person name="Ettema T.J."/>
        </authorList>
    </citation>
    <scope>NUCLEOTIDE SEQUENCE</scope>
</reference>
<feature type="compositionally biased region" description="Acidic residues" evidence="1">
    <location>
        <begin position="1"/>
        <end position="10"/>
    </location>
</feature>
<evidence type="ECO:0000259" key="2">
    <source>
        <dbReference type="Pfam" id="PF00932"/>
    </source>
</evidence>
<dbReference type="InterPro" id="IPR038072">
    <property type="entry name" value="GspK_central_sf"/>
</dbReference>
<feature type="compositionally biased region" description="Polar residues" evidence="1">
    <location>
        <begin position="242"/>
        <end position="268"/>
    </location>
</feature>
<evidence type="ECO:0000256" key="1">
    <source>
        <dbReference type="SAM" id="MobiDB-lite"/>
    </source>
</evidence>
<dbReference type="Pfam" id="PF00932">
    <property type="entry name" value="LTD"/>
    <property type="match status" value="1"/>
</dbReference>
<gene>
    <name evidence="3" type="ORF">LCGC14_2398220</name>
</gene>
<sequence length="505" mass="54343">VDEVGEDANEPGEFNSISPIGDDEPFDILAEVEIMGTSTYTSELEGIFTTGGILPDAQGAFKGYLTTYSADTILCPEYLLDGVGTSTKLNINALVNNGAYTPDEKAKMIADTLAAGGVPDVERQQMAVNIIDFIDSDDTVTTYLDVVPDPDVTYYGVEKTPYINEVEAKPGGDEFIELYNPYGTETNIAGWTITGTSMGTITIDAGATMGTDTYYVIADGGAADEIELGMDLVDNGEELTLKTSPASGSKTVQVTNYGPPSGSPSKTVSLDDPRPPWSWASGTSNTIGAENDPSIFNPTFGSDNWTYVTYPSSFVIANRRFSNKGYLCYIHTGNPWTSFAVDTTDVFEYITITDPSMDGIDNDGDDDIDSADTGLQTGDIDGPEYRIHGLINVNTASTKVLQSLPNINSTIGDAIDTGGKPYTSIGDLVANVSQITGAGTKWEEEETIRSISNLITTRSNVFTVYVTAQVTDDTGTDVFAEKRIMAIVDRSVDPIRVRYFRWITE</sequence>
<feature type="domain" description="LTD" evidence="2">
    <location>
        <begin position="162"/>
        <end position="243"/>
    </location>
</feature>
<proteinExistence type="predicted"/>
<dbReference type="InterPro" id="IPR036415">
    <property type="entry name" value="Lamin_tail_dom_sf"/>
</dbReference>
<accession>A0A0F9E8G3</accession>
<dbReference type="SUPFAM" id="SSF81585">
    <property type="entry name" value="PsbU/PolX domain-like"/>
    <property type="match status" value="1"/>
</dbReference>
<dbReference type="Gene3D" id="1.10.40.60">
    <property type="entry name" value="EpsJ-like"/>
    <property type="match status" value="1"/>
</dbReference>
<dbReference type="EMBL" id="LAZR01035942">
    <property type="protein sequence ID" value="KKL26146.1"/>
    <property type="molecule type" value="Genomic_DNA"/>
</dbReference>
<protein>
    <recommendedName>
        <fullName evidence="2">LTD domain-containing protein</fullName>
    </recommendedName>
</protein>
<comment type="caution">
    <text evidence="3">The sequence shown here is derived from an EMBL/GenBank/DDBJ whole genome shotgun (WGS) entry which is preliminary data.</text>
</comment>
<dbReference type="AlphaFoldDB" id="A0A0F9E8G3"/>
<feature type="region of interest" description="Disordered" evidence="1">
    <location>
        <begin position="242"/>
        <end position="275"/>
    </location>
</feature>
<evidence type="ECO:0000313" key="3">
    <source>
        <dbReference type="EMBL" id="KKL26146.1"/>
    </source>
</evidence>
<organism evidence="3">
    <name type="scientific">marine sediment metagenome</name>
    <dbReference type="NCBI Taxonomy" id="412755"/>
    <lineage>
        <taxon>unclassified sequences</taxon>
        <taxon>metagenomes</taxon>
        <taxon>ecological metagenomes</taxon>
    </lineage>
</organism>
<name>A0A0F9E8G3_9ZZZZ</name>
<feature type="region of interest" description="Disordered" evidence="1">
    <location>
        <begin position="1"/>
        <end position="22"/>
    </location>
</feature>
<feature type="non-terminal residue" evidence="3">
    <location>
        <position position="1"/>
    </location>
</feature>
<dbReference type="InterPro" id="IPR001322">
    <property type="entry name" value="Lamin_tail_dom"/>
</dbReference>
<dbReference type="SUPFAM" id="SSF74853">
    <property type="entry name" value="Lamin A/C globular tail domain"/>
    <property type="match status" value="1"/>
</dbReference>